<keyword evidence="3" id="KW-1185">Reference proteome</keyword>
<comment type="caution">
    <text evidence="2">The sequence shown here is derived from an EMBL/GenBank/DDBJ whole genome shotgun (WGS) entry which is preliminary data.</text>
</comment>
<name>A0AAD9H193_9STRA</name>
<evidence type="ECO:0000313" key="2">
    <source>
        <dbReference type="EMBL" id="KAK1947953.1"/>
    </source>
</evidence>
<dbReference type="EMBL" id="JASMQC010000001">
    <property type="protein sequence ID" value="KAK1947953.1"/>
    <property type="molecule type" value="Genomic_DNA"/>
</dbReference>
<evidence type="ECO:0000313" key="3">
    <source>
        <dbReference type="Proteomes" id="UP001259832"/>
    </source>
</evidence>
<reference evidence="2" key="1">
    <citation type="submission" date="2023-08" db="EMBL/GenBank/DDBJ databases">
        <title>Reference Genome Resource for the Citrus Pathogen Phytophthora citrophthora.</title>
        <authorList>
            <person name="Moller H."/>
            <person name="Coetzee B."/>
            <person name="Rose L.J."/>
            <person name="Van Niekerk J.M."/>
        </authorList>
    </citation>
    <scope>NUCLEOTIDE SEQUENCE</scope>
    <source>
        <strain evidence="2">STE-U-9442</strain>
    </source>
</reference>
<feature type="region of interest" description="Disordered" evidence="1">
    <location>
        <begin position="64"/>
        <end position="97"/>
    </location>
</feature>
<accession>A0AAD9H193</accession>
<dbReference type="Proteomes" id="UP001259832">
    <property type="component" value="Unassembled WGS sequence"/>
</dbReference>
<sequence>MQCDPVHVLVPGWCGVLNPETVDKKLTSGPVALFIASEICCLAGSLTQRFELSADFTPCRLVKGSGKGRSSSMDPFPVVHGNGTDDGETDKKRPLELRLRESVGRRVKVSTSS</sequence>
<evidence type="ECO:0000256" key="1">
    <source>
        <dbReference type="SAM" id="MobiDB-lite"/>
    </source>
</evidence>
<organism evidence="2 3">
    <name type="scientific">Phytophthora citrophthora</name>
    <dbReference type="NCBI Taxonomy" id="4793"/>
    <lineage>
        <taxon>Eukaryota</taxon>
        <taxon>Sar</taxon>
        <taxon>Stramenopiles</taxon>
        <taxon>Oomycota</taxon>
        <taxon>Peronosporomycetes</taxon>
        <taxon>Peronosporales</taxon>
        <taxon>Peronosporaceae</taxon>
        <taxon>Phytophthora</taxon>
    </lineage>
</organism>
<protein>
    <submittedName>
        <fullName evidence="2">Uncharacterized protein</fullName>
    </submittedName>
</protein>
<gene>
    <name evidence="2" type="ORF">P3T76_000243</name>
</gene>
<proteinExistence type="predicted"/>
<dbReference type="AlphaFoldDB" id="A0AAD9H193"/>